<proteinExistence type="inferred from homology"/>
<evidence type="ECO:0000256" key="1">
    <source>
        <dbReference type="ARBA" id="ARBA00001947"/>
    </source>
</evidence>
<dbReference type="GO" id="GO:0019323">
    <property type="term" value="P:pentose catabolic process"/>
    <property type="evidence" value="ECO:0007669"/>
    <property type="project" value="InterPro"/>
</dbReference>
<keyword evidence="4" id="KW-0862">Zinc</keyword>
<comment type="caution">
    <text evidence="13">The sequence shown here is derived from an EMBL/GenBank/DDBJ whole genome shotgun (WGS) entry which is preliminary data.</text>
</comment>
<evidence type="ECO:0000313" key="14">
    <source>
        <dbReference type="Proteomes" id="UP000240653"/>
    </source>
</evidence>
<dbReference type="SUPFAM" id="SSF53639">
    <property type="entry name" value="AraD/HMP-PK domain-like"/>
    <property type="match status" value="1"/>
</dbReference>
<gene>
    <name evidence="13" type="ORF">C7I85_12305</name>
</gene>
<comment type="function">
    <text evidence="7">Catalyzes the decarboxylation of 3-oxo-tetronate 4-phosphate to dihydroxyacetone phosphate (DHAP) and CO(2).</text>
</comment>
<evidence type="ECO:0000256" key="3">
    <source>
        <dbReference type="ARBA" id="ARBA00022723"/>
    </source>
</evidence>
<comment type="similarity">
    <text evidence="2">Belongs to the aldolase class II family. AraD/FucA subfamily.</text>
</comment>
<reference evidence="13 14" key="1">
    <citation type="submission" date="2018-03" db="EMBL/GenBank/DDBJ databases">
        <title>The draft genome of Mesorhizobium soli JCM 19897.</title>
        <authorList>
            <person name="Li L."/>
            <person name="Liu L."/>
            <person name="Liang L."/>
            <person name="Wang T."/>
            <person name="Zhang X."/>
        </authorList>
    </citation>
    <scope>NUCLEOTIDE SEQUENCE [LARGE SCALE GENOMIC DNA]</scope>
    <source>
        <strain evidence="13 14">JCM 19897</strain>
    </source>
</reference>
<evidence type="ECO:0000256" key="8">
    <source>
        <dbReference type="ARBA" id="ARBA00044772"/>
    </source>
</evidence>
<evidence type="ECO:0000256" key="10">
    <source>
        <dbReference type="ARBA" id="ARBA00047520"/>
    </source>
</evidence>
<dbReference type="PANTHER" id="PTHR22789">
    <property type="entry name" value="FUCULOSE PHOSPHATE ALDOLASE"/>
    <property type="match status" value="1"/>
</dbReference>
<dbReference type="GO" id="GO:0005829">
    <property type="term" value="C:cytosol"/>
    <property type="evidence" value="ECO:0007669"/>
    <property type="project" value="TreeGrafter"/>
</dbReference>
<comment type="cofactor">
    <cofactor evidence="1">
        <name>Zn(2+)</name>
        <dbReference type="ChEBI" id="CHEBI:29105"/>
    </cofactor>
</comment>
<evidence type="ECO:0000259" key="12">
    <source>
        <dbReference type="SMART" id="SM01007"/>
    </source>
</evidence>
<dbReference type="EMBL" id="PXYL01000005">
    <property type="protein sequence ID" value="PSJ60816.1"/>
    <property type="molecule type" value="Genomic_DNA"/>
</dbReference>
<name>A0A2P7SE74_9HYPH</name>
<dbReference type="NCBIfam" id="NF006000">
    <property type="entry name" value="PRK08130.1"/>
    <property type="match status" value="1"/>
</dbReference>
<dbReference type="RefSeq" id="WP_106724283.1">
    <property type="nucleotide sequence ID" value="NZ_PXYL01000005.1"/>
</dbReference>
<evidence type="ECO:0000256" key="5">
    <source>
        <dbReference type="ARBA" id="ARBA00023239"/>
    </source>
</evidence>
<keyword evidence="3" id="KW-0479">Metal-binding</keyword>
<comment type="catalytic activity">
    <reaction evidence="10">
        <text>3-dehydro-4-O-phospho-D-erythronate + H(+) = dihydroxyacetone phosphate + CO2</text>
        <dbReference type="Rhea" id="RHEA:52416"/>
        <dbReference type="ChEBI" id="CHEBI:15378"/>
        <dbReference type="ChEBI" id="CHEBI:16526"/>
        <dbReference type="ChEBI" id="CHEBI:57642"/>
        <dbReference type="ChEBI" id="CHEBI:136593"/>
        <dbReference type="EC" id="4.1.1.104"/>
    </reaction>
</comment>
<dbReference type="GO" id="GO:0046872">
    <property type="term" value="F:metal ion binding"/>
    <property type="evidence" value="ECO:0007669"/>
    <property type="project" value="UniProtKB-KW"/>
</dbReference>
<keyword evidence="14" id="KW-1185">Reference proteome</keyword>
<evidence type="ECO:0000256" key="4">
    <source>
        <dbReference type="ARBA" id="ARBA00022833"/>
    </source>
</evidence>
<keyword evidence="6" id="KW-0119">Carbohydrate metabolism</keyword>
<dbReference type="EC" id="4.1.1.104" evidence="8"/>
<dbReference type="InterPro" id="IPR050197">
    <property type="entry name" value="Aldolase_class_II_sugar_metab"/>
</dbReference>
<evidence type="ECO:0000313" key="13">
    <source>
        <dbReference type="EMBL" id="PSJ60816.1"/>
    </source>
</evidence>
<dbReference type="FunFam" id="3.40.225.10:FF:000008">
    <property type="entry name" value="Sugar aldolase"/>
    <property type="match status" value="1"/>
</dbReference>
<dbReference type="SMART" id="SM01007">
    <property type="entry name" value="Aldolase_II"/>
    <property type="match status" value="1"/>
</dbReference>
<dbReference type="GO" id="GO:0016832">
    <property type="term" value="F:aldehyde-lyase activity"/>
    <property type="evidence" value="ECO:0007669"/>
    <property type="project" value="InterPro"/>
</dbReference>
<dbReference type="OrthoDB" id="5500703at2"/>
<evidence type="ECO:0000256" key="2">
    <source>
        <dbReference type="ARBA" id="ARBA00010037"/>
    </source>
</evidence>
<dbReference type="Gene3D" id="3.40.225.10">
    <property type="entry name" value="Class II aldolase/adducin N-terminal domain"/>
    <property type="match status" value="1"/>
</dbReference>
<evidence type="ECO:0000256" key="7">
    <source>
        <dbReference type="ARBA" id="ARBA00044745"/>
    </source>
</evidence>
<protein>
    <recommendedName>
        <fullName evidence="9">3-oxo-tetronate 4-phosphate decarboxylase</fullName>
        <ecNumber evidence="8">4.1.1.104</ecNumber>
    </recommendedName>
</protein>
<sequence length="216" mass="23286">MSEEAKLRETICRMARSIFERGLTGGASGNISARLSDGRLLVTPTGSSFGDLDPARLSLIDETGRLVGGDAPTKEMPLHSAFYDTRGAKSGAIVHLHSTHSVALSMLPETDPDNVLPPLTPYSIMRLGKVKLLPYFRPGDAAIGDAIRGLAGKRSAVLLANHGPVVAAKDLEAAVYAMEELEETARLALLTRGMKPKMLTPEQVRDVVDHFNIEWD</sequence>
<dbReference type="InterPro" id="IPR001303">
    <property type="entry name" value="Aldolase_II/adducin_N"/>
</dbReference>
<accession>A0A2P7SE74</accession>
<keyword evidence="5" id="KW-0456">Lyase</keyword>
<dbReference type="PANTHER" id="PTHR22789:SF0">
    <property type="entry name" value="3-OXO-TETRONATE 4-PHOSPHATE DECARBOXYLASE-RELATED"/>
    <property type="match status" value="1"/>
</dbReference>
<evidence type="ECO:0000256" key="9">
    <source>
        <dbReference type="ARBA" id="ARBA00044803"/>
    </source>
</evidence>
<dbReference type="InterPro" id="IPR050013">
    <property type="entry name" value="OtnC"/>
</dbReference>
<dbReference type="InterPro" id="IPR036409">
    <property type="entry name" value="Aldolase_II/adducin_N_sf"/>
</dbReference>
<dbReference type="AlphaFoldDB" id="A0A2P7SE74"/>
<organism evidence="13 14">
    <name type="scientific">Pseudaminobacter soli</name>
    <name type="common">ex Li et al. 2025</name>
    <dbReference type="NCBI Taxonomy" id="1295366"/>
    <lineage>
        <taxon>Bacteria</taxon>
        <taxon>Pseudomonadati</taxon>
        <taxon>Pseudomonadota</taxon>
        <taxon>Alphaproteobacteria</taxon>
        <taxon>Hyphomicrobiales</taxon>
        <taxon>Phyllobacteriaceae</taxon>
        <taxon>Pseudaminobacter</taxon>
    </lineage>
</organism>
<evidence type="ECO:0000256" key="11">
    <source>
        <dbReference type="ARBA" id="ARBA00048603"/>
    </source>
</evidence>
<dbReference type="Proteomes" id="UP000240653">
    <property type="component" value="Unassembled WGS sequence"/>
</dbReference>
<comment type="catalytic activity">
    <reaction evidence="11">
        <text>3-dehydro-4-O-phospho-L-erythronate + H(+) = dihydroxyacetone phosphate + CO2</text>
        <dbReference type="Rhea" id="RHEA:52404"/>
        <dbReference type="ChEBI" id="CHEBI:15378"/>
        <dbReference type="ChEBI" id="CHEBI:16526"/>
        <dbReference type="ChEBI" id="CHEBI:57642"/>
        <dbReference type="ChEBI" id="CHEBI:136592"/>
        <dbReference type="EC" id="4.1.1.104"/>
    </reaction>
</comment>
<evidence type="ECO:0000256" key="6">
    <source>
        <dbReference type="ARBA" id="ARBA00023277"/>
    </source>
</evidence>
<feature type="domain" description="Class II aldolase/adducin N-terminal" evidence="12">
    <location>
        <begin position="9"/>
        <end position="189"/>
    </location>
</feature>
<dbReference type="NCBIfam" id="NF043034">
    <property type="entry name" value="OxoTetrPhDc"/>
    <property type="match status" value="1"/>
</dbReference>
<dbReference type="Pfam" id="PF00596">
    <property type="entry name" value="Aldolase_II"/>
    <property type="match status" value="1"/>
</dbReference>